<proteinExistence type="predicted"/>
<dbReference type="AlphaFoldDB" id="A0A835RNA6"/>
<accession>A0A835RNA6</accession>
<dbReference type="OrthoDB" id="10264738at2759"/>
<evidence type="ECO:0000313" key="1">
    <source>
        <dbReference type="EMBL" id="KAG0491926.1"/>
    </source>
</evidence>
<comment type="caution">
    <text evidence="1">The sequence shown here is derived from an EMBL/GenBank/DDBJ whole genome shotgun (WGS) entry which is preliminary data.</text>
</comment>
<name>A0A835RNA6_VANPL</name>
<keyword evidence="2" id="KW-1185">Reference proteome</keyword>
<dbReference type="Proteomes" id="UP000636800">
    <property type="component" value="Chromosome 2"/>
</dbReference>
<organism evidence="1 2">
    <name type="scientific">Vanilla planifolia</name>
    <name type="common">Vanilla</name>
    <dbReference type="NCBI Taxonomy" id="51239"/>
    <lineage>
        <taxon>Eukaryota</taxon>
        <taxon>Viridiplantae</taxon>
        <taxon>Streptophyta</taxon>
        <taxon>Embryophyta</taxon>
        <taxon>Tracheophyta</taxon>
        <taxon>Spermatophyta</taxon>
        <taxon>Magnoliopsida</taxon>
        <taxon>Liliopsida</taxon>
        <taxon>Asparagales</taxon>
        <taxon>Orchidaceae</taxon>
        <taxon>Vanilloideae</taxon>
        <taxon>Vanilleae</taxon>
        <taxon>Vanilla</taxon>
    </lineage>
</organism>
<dbReference type="EMBL" id="JADCNL010000002">
    <property type="protein sequence ID" value="KAG0491926.1"/>
    <property type="molecule type" value="Genomic_DNA"/>
</dbReference>
<sequence length="253" mass="29073">MSTDATPELIYLPLRDAKKSPNKKINLMVKVSEIRKELHIVAHSDDQLCLRPQQRTKILGKVKVEIPRPLRGFFDEAFPTPPGYVLTLKGKSLEIRLRSMDATSWPRGNVNKPRGELWVMIMKRMQITFLKLSYKIEKYIQTKLTQKVLGLTVPMGCLSDEVVENFDLHRYETHSIFSSKMINIIFVNAWIVSAVDEPLSLFCNIVSEEKHTIVCKVLHIAETSDADLVLFVGWHRFPSCDPSFRDGVLLNFF</sequence>
<reference evidence="1 2" key="1">
    <citation type="journal article" date="2020" name="Nat. Food">
        <title>A phased Vanilla planifolia genome enables genetic improvement of flavour and production.</title>
        <authorList>
            <person name="Hasing T."/>
            <person name="Tang H."/>
            <person name="Brym M."/>
            <person name="Khazi F."/>
            <person name="Huang T."/>
            <person name="Chambers A.H."/>
        </authorList>
    </citation>
    <scope>NUCLEOTIDE SEQUENCE [LARGE SCALE GENOMIC DNA]</scope>
    <source>
        <tissue evidence="1">Leaf</tissue>
    </source>
</reference>
<protein>
    <submittedName>
        <fullName evidence="1">Uncharacterized protein</fullName>
    </submittedName>
</protein>
<evidence type="ECO:0000313" key="2">
    <source>
        <dbReference type="Proteomes" id="UP000636800"/>
    </source>
</evidence>
<gene>
    <name evidence="1" type="ORF">HPP92_005324</name>
</gene>